<dbReference type="InterPro" id="IPR036412">
    <property type="entry name" value="HAD-like_sf"/>
</dbReference>
<dbReference type="eggNOG" id="COG5610">
    <property type="taxonomic scope" value="Bacteria"/>
</dbReference>
<name>K6ZNR1_9ALTE</name>
<reference evidence="1 2" key="1">
    <citation type="journal article" date="2013" name="Genome Announc.">
        <title>Complete Genome Sequence of Glaciecola psychrophila Strain 170T.</title>
        <authorList>
            <person name="Yin J."/>
            <person name="Chen J."/>
            <person name="Liu G."/>
            <person name="Yu Y."/>
            <person name="Song L."/>
            <person name="Wang X."/>
            <person name="Qu X."/>
        </authorList>
    </citation>
    <scope>NUCLEOTIDE SEQUENCE [LARGE SCALE GENOMIC DNA]</scope>
    <source>
        <strain evidence="1 2">170</strain>
    </source>
</reference>
<sequence length="763" mass="87053">MSKLINTIIEYVNLNGIETVSFDIFDTIIFRNVSCPSDIFEICHRLFSKNNHLPFNASEFSRIRSEAEKKARLNDRSSEIFLDDIYRFTPFSDSVSKELYRIELDVEKDNGFILKSMDDLIQMLTSGGISVILISDMYLSKQQIIDCFFYDSTVIKNLPIYVSCDYKLNKRDGGMYKYLAEEKKIKMSKWLHVGDNYHSDFLVPEKLGIHAKHAHTLLDTNKIVDLEKAAFSFPLISHSARFIASVHSSNSTHSVAYELGSFVWGPILMSFADWVIEKTIKLNASYILCVMREAVVFAPLIELRIKQRNISSIKVKKLYASRKSTFWPSIDLDNNMWFEDLIHTILGVRGYTVKDFYSDFNLKSDSILEHFDSCLVRVVDGMYHEGENLLKSIISLARGNIENVKNNILQQKNSFKDYYQINIGIPYDSCTVVDLGGGGTIQHQIQCALNDKCASNLLFYSSERIYRYVDTTIYSSFINSVENSKRLSQSLSRSPECIEPLLIGDSGTTLKYKDDINVSPILGSNLSINSGVFEEFMLGVIAYFKKHVELGFSSISTNEILPILYRYISIPTRLEAELFTLLHHEDNFGASKTYPVISNEQCELVLDEGLDDFYQQFIKTPKYKVGKIHWPQGIFALLSEQFLVERLGLVSGESDNGVLNLLERILDEKWTRFSVYGAGLFFEKLLPYLQENNLKIDYLIDRKADISGRYKVAGFDVVSLEDALAVGANKILISSFAFKDEIAKNIYEQSIKHSTHAIDVLSL</sequence>
<dbReference type="InterPro" id="IPR023214">
    <property type="entry name" value="HAD_sf"/>
</dbReference>
<dbReference type="EMBL" id="CP003837">
    <property type="protein sequence ID" value="AGH45789.1"/>
    <property type="molecule type" value="Genomic_DNA"/>
</dbReference>
<dbReference type="KEGG" id="gps:C427_3681"/>
<protein>
    <submittedName>
        <fullName evidence="1">Uncharacterized protein</fullName>
    </submittedName>
</protein>
<dbReference type="PATRIC" id="fig|1129794.4.peg.3664"/>
<gene>
    <name evidence="1" type="ORF">C427_3681</name>
</gene>
<evidence type="ECO:0000313" key="2">
    <source>
        <dbReference type="Proteomes" id="UP000011864"/>
    </source>
</evidence>
<dbReference type="SUPFAM" id="SSF56784">
    <property type="entry name" value="HAD-like"/>
    <property type="match status" value="1"/>
</dbReference>
<dbReference type="Gene3D" id="3.40.50.1000">
    <property type="entry name" value="HAD superfamily/HAD-like"/>
    <property type="match status" value="1"/>
</dbReference>
<keyword evidence="2" id="KW-1185">Reference proteome</keyword>
<dbReference type="AlphaFoldDB" id="K6ZNR1"/>
<dbReference type="RefSeq" id="WP_007637860.1">
    <property type="nucleotide sequence ID" value="NC_020514.1"/>
</dbReference>
<accession>K6ZNR1</accession>
<dbReference type="HOGENOM" id="CLU_365558_0_0_6"/>
<dbReference type="Gene3D" id="1.10.150.400">
    <property type="match status" value="1"/>
</dbReference>
<evidence type="ECO:0000313" key="1">
    <source>
        <dbReference type="EMBL" id="AGH45789.1"/>
    </source>
</evidence>
<dbReference type="STRING" id="1129794.C427_3681"/>
<organism evidence="1 2">
    <name type="scientific">Paraglaciecola psychrophila 170</name>
    <dbReference type="NCBI Taxonomy" id="1129794"/>
    <lineage>
        <taxon>Bacteria</taxon>
        <taxon>Pseudomonadati</taxon>
        <taxon>Pseudomonadota</taxon>
        <taxon>Gammaproteobacteria</taxon>
        <taxon>Alteromonadales</taxon>
        <taxon>Alteromonadaceae</taxon>
        <taxon>Paraglaciecola</taxon>
    </lineage>
</organism>
<dbReference type="OrthoDB" id="9816564at2"/>
<dbReference type="Proteomes" id="UP000011864">
    <property type="component" value="Chromosome"/>
</dbReference>
<proteinExistence type="predicted"/>